<proteinExistence type="predicted"/>
<sequence length="118" mass="13232">MKENLHIKKALTLVSLIGLMTLLLLAPCKVRKSVQTALEMPPTEVSNKSVCQVYEDVEWAVSITKTVQQTAPAILDTNPQLLSDVDLSIHPITQFTDKSKSVARIPYYILYQNLKVHL</sequence>
<comment type="caution">
    <text evidence="1">The sequence shown here is derived from an EMBL/GenBank/DDBJ whole genome shotgun (WGS) entry which is preliminary data.</text>
</comment>
<evidence type="ECO:0000313" key="1">
    <source>
        <dbReference type="EMBL" id="RXJ49487.1"/>
    </source>
</evidence>
<evidence type="ECO:0000313" key="2">
    <source>
        <dbReference type="Proteomes" id="UP000289792"/>
    </source>
</evidence>
<keyword evidence="2" id="KW-1185">Reference proteome</keyword>
<organism evidence="1 2">
    <name type="scientific">Gelidibacter gilvus</name>
    <dbReference type="NCBI Taxonomy" id="59602"/>
    <lineage>
        <taxon>Bacteria</taxon>
        <taxon>Pseudomonadati</taxon>
        <taxon>Bacteroidota</taxon>
        <taxon>Flavobacteriia</taxon>
        <taxon>Flavobacteriales</taxon>
        <taxon>Flavobacteriaceae</taxon>
        <taxon>Gelidibacter</taxon>
    </lineage>
</organism>
<gene>
    <name evidence="1" type="ORF">ESZ48_12825</name>
</gene>
<dbReference type="Proteomes" id="UP000289792">
    <property type="component" value="Unassembled WGS sequence"/>
</dbReference>
<dbReference type="OrthoDB" id="1442510at2"/>
<accession>A0A4Q0XGL6</accession>
<dbReference type="AlphaFoldDB" id="A0A4Q0XGL6"/>
<dbReference type="RefSeq" id="WP_129017888.1">
    <property type="nucleotide sequence ID" value="NZ_SDDZ01000007.1"/>
</dbReference>
<protein>
    <submittedName>
        <fullName evidence="1">Uncharacterized protein</fullName>
    </submittedName>
</protein>
<dbReference type="EMBL" id="SDDZ01000007">
    <property type="protein sequence ID" value="RXJ49487.1"/>
    <property type="molecule type" value="Genomic_DNA"/>
</dbReference>
<reference evidence="1 2" key="1">
    <citation type="submission" date="2019-01" db="EMBL/GenBank/DDBJ databases">
        <title>Genome sequence of the Antarctic species Gelidibacter gilvus ACAM 158(T).</title>
        <authorList>
            <person name="Bowman J.P."/>
        </authorList>
    </citation>
    <scope>NUCLEOTIDE SEQUENCE [LARGE SCALE GENOMIC DNA]</scope>
    <source>
        <strain evidence="1 2">IC158</strain>
    </source>
</reference>
<name>A0A4Q0XGL6_9FLAO</name>